<evidence type="ECO:0000256" key="3">
    <source>
        <dbReference type="ARBA" id="ARBA00023136"/>
    </source>
</evidence>
<comment type="subcellular location">
    <subcellularLocation>
        <location evidence="1">Vacuole membrane</location>
        <topology evidence="1">Peripheral membrane protein</topology>
    </subcellularLocation>
</comment>
<dbReference type="GO" id="GO:0005774">
    <property type="term" value="C:vacuolar membrane"/>
    <property type="evidence" value="ECO:0007669"/>
    <property type="project" value="UniProtKB-SubCell"/>
</dbReference>
<dbReference type="Pfam" id="PF02383">
    <property type="entry name" value="Syja_N"/>
    <property type="match status" value="1"/>
</dbReference>
<dbReference type="InterPro" id="IPR002013">
    <property type="entry name" value="SAC_dom"/>
</dbReference>
<dbReference type="AlphaFoldDB" id="A0A7J7L176"/>
<dbReference type="PANTHER" id="PTHR45738">
    <property type="entry name" value="POLYPHOSPHOINOSITIDE PHOSPHATASE"/>
    <property type="match status" value="1"/>
</dbReference>
<reference evidence="7 8" key="1">
    <citation type="journal article" date="2020" name="IScience">
        <title>Genome Sequencing of the Endangered Kingdonia uniflora (Circaeasteraceae, Ranunculales) Reveals Potential Mechanisms of Evolutionary Specialization.</title>
        <authorList>
            <person name="Sun Y."/>
            <person name="Deng T."/>
            <person name="Zhang A."/>
            <person name="Moore M.J."/>
            <person name="Landis J.B."/>
            <person name="Lin N."/>
            <person name="Zhang H."/>
            <person name="Zhang X."/>
            <person name="Huang J."/>
            <person name="Zhang X."/>
            <person name="Sun H."/>
            <person name="Wang H."/>
        </authorList>
    </citation>
    <scope>NUCLEOTIDE SEQUENCE [LARGE SCALE GENOMIC DNA]</scope>
    <source>
        <strain evidence="7">TB1705</strain>
        <tissue evidence="7">Leaf</tissue>
    </source>
</reference>
<name>A0A7J7L176_9MAGN</name>
<evidence type="ECO:0000256" key="5">
    <source>
        <dbReference type="ARBA" id="ARBA00023464"/>
    </source>
</evidence>
<dbReference type="GO" id="GO:0046856">
    <property type="term" value="P:phosphatidylinositol dephosphorylation"/>
    <property type="evidence" value="ECO:0007669"/>
    <property type="project" value="InterPro"/>
</dbReference>
<keyword evidence="3" id="KW-0472">Membrane</keyword>
<keyword evidence="2" id="KW-0378">Hydrolase</keyword>
<dbReference type="GO" id="GO:0043813">
    <property type="term" value="F:phosphatidylinositol-3,5-bisphosphate 5-phosphatase activity"/>
    <property type="evidence" value="ECO:0007669"/>
    <property type="project" value="InterPro"/>
</dbReference>
<evidence type="ECO:0000313" key="8">
    <source>
        <dbReference type="Proteomes" id="UP000541444"/>
    </source>
</evidence>
<comment type="catalytic activity">
    <reaction evidence="4">
        <text>a 1,2-diacyl-sn-glycero-3-phospho-(1D-myo-inositol-3,5-bisphosphate) + H2O = a 1,2-diacyl-sn-glycero-3-phospho-(1D-myo-inositol-3-phosphate) + phosphate</text>
        <dbReference type="Rhea" id="RHEA:32955"/>
        <dbReference type="ChEBI" id="CHEBI:15377"/>
        <dbReference type="ChEBI" id="CHEBI:43474"/>
        <dbReference type="ChEBI" id="CHEBI:57923"/>
        <dbReference type="ChEBI" id="CHEBI:58088"/>
    </reaction>
</comment>
<comment type="subunit">
    <text evidence="5">Component of the PI(3,5)P2 regulatory complex at least composed of ATG18, SAC/FIG4, FAB1 and VAC14.</text>
</comment>
<sequence>MIGRNKSDTLYRALKIDKLDPSEINIHEDPPTYSKNKCDDLFKRVKEGNKSTDGLKCVIVSYGIVGFIKFLGPYYMPLITKRKKVGLICGHTVYGVPKSEIIALPNSTIQSNMDDSKNENRYKKLLCTVDLTKDFFFSYSYHVMRSLQKNISDGKTGVSGKDFRLIVIAKRSHHYAGTRYLKKGEQSYKCVGTILGGVAEFALNLTDFFYCQVTPELITQESLNRPHLESIEDGDWFRYCDNKVEYMTNSENVHGEDIRVAGGNHSMKSSMLRKDVLRTNCIDCLDRTNVARYASGLAALGYQLLPLGFIGINFFDLVAPLTYDLMQLYGKMGDTLAFQYGGFAAHNKIFSVSRPSPGLPLQFPECSGIRDRAAYTDTRLACTSHLHGRGAPVAYHPRMLERHPDNPGYS</sequence>
<gene>
    <name evidence="7" type="ORF">GIB67_028066</name>
</gene>
<comment type="caution">
    <text evidence="7">The sequence shown here is derived from an EMBL/GenBank/DDBJ whole genome shotgun (WGS) entry which is preliminary data.</text>
</comment>
<protein>
    <recommendedName>
        <fullName evidence="6">SAC domain-containing protein</fullName>
    </recommendedName>
</protein>
<dbReference type="PANTHER" id="PTHR45738:SF3">
    <property type="entry name" value="OS03G0182400 PROTEIN"/>
    <property type="match status" value="1"/>
</dbReference>
<dbReference type="Proteomes" id="UP000541444">
    <property type="component" value="Unassembled WGS sequence"/>
</dbReference>
<dbReference type="EMBL" id="JACGCM010002722">
    <property type="protein sequence ID" value="KAF6136376.1"/>
    <property type="molecule type" value="Genomic_DNA"/>
</dbReference>
<evidence type="ECO:0000256" key="1">
    <source>
        <dbReference type="ARBA" id="ARBA00004148"/>
    </source>
</evidence>
<dbReference type="PROSITE" id="PS50275">
    <property type="entry name" value="SAC"/>
    <property type="match status" value="1"/>
</dbReference>
<evidence type="ECO:0000313" key="7">
    <source>
        <dbReference type="EMBL" id="KAF6136376.1"/>
    </source>
</evidence>
<evidence type="ECO:0000256" key="4">
    <source>
        <dbReference type="ARBA" id="ARBA00023337"/>
    </source>
</evidence>
<dbReference type="OrthoDB" id="405996at2759"/>
<feature type="domain" description="SAC" evidence="6">
    <location>
        <begin position="273"/>
        <end position="342"/>
    </location>
</feature>
<keyword evidence="8" id="KW-1185">Reference proteome</keyword>
<accession>A0A7J7L176</accession>
<evidence type="ECO:0000259" key="6">
    <source>
        <dbReference type="PROSITE" id="PS50275"/>
    </source>
</evidence>
<evidence type="ECO:0000256" key="2">
    <source>
        <dbReference type="ARBA" id="ARBA00022801"/>
    </source>
</evidence>
<proteinExistence type="predicted"/>
<dbReference type="InterPro" id="IPR043573">
    <property type="entry name" value="Fig4-like"/>
</dbReference>
<organism evidence="7 8">
    <name type="scientific">Kingdonia uniflora</name>
    <dbReference type="NCBI Taxonomy" id="39325"/>
    <lineage>
        <taxon>Eukaryota</taxon>
        <taxon>Viridiplantae</taxon>
        <taxon>Streptophyta</taxon>
        <taxon>Embryophyta</taxon>
        <taxon>Tracheophyta</taxon>
        <taxon>Spermatophyta</taxon>
        <taxon>Magnoliopsida</taxon>
        <taxon>Ranunculales</taxon>
        <taxon>Circaeasteraceae</taxon>
        <taxon>Kingdonia</taxon>
    </lineage>
</organism>